<proteinExistence type="predicted"/>
<keyword evidence="1" id="KW-0472">Membrane</keyword>
<gene>
    <name evidence="2" type="ORF">MLD63_15520</name>
</gene>
<keyword evidence="1" id="KW-1133">Transmembrane helix</keyword>
<accession>A0ABT1MU32</accession>
<feature type="transmembrane region" description="Helical" evidence="1">
    <location>
        <begin position="6"/>
        <end position="24"/>
    </location>
</feature>
<dbReference type="EMBL" id="JAKZEU010000006">
    <property type="protein sequence ID" value="MCQ0971830.1"/>
    <property type="molecule type" value="Genomic_DNA"/>
</dbReference>
<keyword evidence="1" id="KW-0812">Transmembrane</keyword>
<keyword evidence="3" id="KW-1185">Reference proteome</keyword>
<dbReference type="Proteomes" id="UP001203945">
    <property type="component" value="Unassembled WGS sequence"/>
</dbReference>
<name>A0ABT1MU32_9RHOB</name>
<reference evidence="2 3" key="1">
    <citation type="submission" date="2022-03" db="EMBL/GenBank/DDBJ databases">
        <authorList>
            <person name="He Y."/>
        </authorList>
    </citation>
    <scope>NUCLEOTIDE SEQUENCE [LARGE SCALE GENOMIC DNA]</scope>
    <source>
        <strain evidence="2 3">TK19116</strain>
    </source>
</reference>
<comment type="caution">
    <text evidence="2">The sequence shown here is derived from an EMBL/GenBank/DDBJ whole genome shotgun (WGS) entry which is preliminary data.</text>
</comment>
<evidence type="ECO:0000256" key="1">
    <source>
        <dbReference type="SAM" id="Phobius"/>
    </source>
</evidence>
<dbReference type="RefSeq" id="WP_255330838.1">
    <property type="nucleotide sequence ID" value="NZ_JAKZEU010000006.1"/>
</dbReference>
<evidence type="ECO:0000313" key="2">
    <source>
        <dbReference type="EMBL" id="MCQ0971830.1"/>
    </source>
</evidence>
<sequence length="169" mass="17747">MSGVGLDILGVVAVGVGAAALVLILRHWAGLSGRGLPAWLMPAAIGAAMLGYAIWNDYTWYPRLKAQLPDTVQILSTGAGGKAFRPWSFVIPATTRFAALDRATVQPGGGGARARVFLVERWRPTLTMRIVADCAGNRQGLVAANGDVAEWQPLAADDPLRGSLCPAAK</sequence>
<organism evidence="2 3">
    <name type="scientific">Paracoccus albicereus</name>
    <dbReference type="NCBI Taxonomy" id="2922394"/>
    <lineage>
        <taxon>Bacteria</taxon>
        <taxon>Pseudomonadati</taxon>
        <taxon>Pseudomonadota</taxon>
        <taxon>Alphaproteobacteria</taxon>
        <taxon>Rhodobacterales</taxon>
        <taxon>Paracoccaceae</taxon>
        <taxon>Paracoccus</taxon>
    </lineage>
</organism>
<evidence type="ECO:0000313" key="3">
    <source>
        <dbReference type="Proteomes" id="UP001203945"/>
    </source>
</evidence>
<feature type="transmembrane region" description="Helical" evidence="1">
    <location>
        <begin position="36"/>
        <end position="55"/>
    </location>
</feature>
<protein>
    <submittedName>
        <fullName evidence="2">Uncharacterized protein</fullName>
    </submittedName>
</protein>